<dbReference type="STRING" id="3476.A0A2P5BEH0"/>
<keyword evidence="1" id="KW-0175">Coiled coil</keyword>
<feature type="compositionally biased region" description="Polar residues" evidence="2">
    <location>
        <begin position="33"/>
        <end position="43"/>
    </location>
</feature>
<feature type="region of interest" description="Disordered" evidence="2">
    <location>
        <begin position="376"/>
        <end position="408"/>
    </location>
</feature>
<proteinExistence type="predicted"/>
<name>A0A2P5BEH0_PARAD</name>
<feature type="compositionally biased region" description="Polar residues" evidence="2">
    <location>
        <begin position="396"/>
        <end position="406"/>
    </location>
</feature>
<feature type="compositionally biased region" description="Polar residues" evidence="2">
    <location>
        <begin position="259"/>
        <end position="272"/>
    </location>
</feature>
<protein>
    <submittedName>
        <fullName evidence="3">WPP domain-interacting protein</fullName>
    </submittedName>
</protein>
<evidence type="ECO:0000313" key="4">
    <source>
        <dbReference type="Proteomes" id="UP000237105"/>
    </source>
</evidence>
<feature type="region of interest" description="Disordered" evidence="2">
    <location>
        <begin position="216"/>
        <end position="339"/>
    </location>
</feature>
<feature type="compositionally biased region" description="Low complexity" evidence="2">
    <location>
        <begin position="180"/>
        <end position="189"/>
    </location>
</feature>
<sequence>MDLVTECSPLLESPQDDQTVSPTPDDHIENEIRNNGSCSNQSEKLAASPENLADSWPNHAQTAQPPEFQSKSPGGISSPTTKGFGLKKWRRIKRDVVKDTPASAVDAGKILKRLLPGNANSSKPHHSSPALEIKLSGEGSLGSANVFKNVVSVDSDSRIAVGSVFAAGTDSENSEDRSSKSSTAASAPKARNDLSAVLGHGWEKNKLKGMAAKNLGNSSQKFSQGKGKMETTKKARGERVRIEKENSHSSIESDSRSSNFFFTQGTNVTGNGKQIGRSMSYDGENSEDAHASEQQFSEELQTGYSKENVGEVEDSQDDSAAGASWGVKEEKSENNRFSADRDPLVESILSLQSVQEALEKEVQKLAEIGKEPIVPDNLMEGSSAPSDFASPGIQEPYQSNQLGSETSTEKDVSSLEVKLLSLERSVQILESELDEAKTLLLVKESKLAELEATINSTKFLKEESCSTIELREKKYAEIDEEREGLFKQRIEAEIEFLALTRATQSLKVVAEKQITVLEEQESVAEEQAQMLNKLGDAETKAAKLKKQAQELENHCGDILGAEEVLVTQSGVYKVTWCFCTQLILFILVVWLFVLQLSPHPGVVVPT</sequence>
<keyword evidence="4" id="KW-1185">Reference proteome</keyword>
<feature type="compositionally biased region" description="Basic and acidic residues" evidence="2">
    <location>
        <begin position="227"/>
        <end position="255"/>
    </location>
</feature>
<dbReference type="AlphaFoldDB" id="A0A2P5BEH0"/>
<dbReference type="OrthoDB" id="680851at2759"/>
<gene>
    <name evidence="3" type="ORF">PanWU01x14_245720</name>
</gene>
<feature type="coiled-coil region" evidence="1">
    <location>
        <begin position="412"/>
        <end position="453"/>
    </location>
</feature>
<dbReference type="PANTHER" id="PTHR34562:SF8">
    <property type="entry name" value="WPP DOMAIN-INTERACTING PROTEIN 1"/>
    <property type="match status" value="1"/>
</dbReference>
<accession>A0A2P5BEH0</accession>
<reference evidence="4" key="1">
    <citation type="submission" date="2016-06" db="EMBL/GenBank/DDBJ databases">
        <title>Parallel loss of symbiosis genes in relatives of nitrogen-fixing non-legume Parasponia.</title>
        <authorList>
            <person name="Van Velzen R."/>
            <person name="Holmer R."/>
            <person name="Bu F."/>
            <person name="Rutten L."/>
            <person name="Van Zeijl A."/>
            <person name="Liu W."/>
            <person name="Santuari L."/>
            <person name="Cao Q."/>
            <person name="Sharma T."/>
            <person name="Shen D."/>
            <person name="Roswanjaya Y."/>
            <person name="Wardhani T."/>
            <person name="Kalhor M.S."/>
            <person name="Jansen J."/>
            <person name="Van den Hoogen J."/>
            <person name="Gungor B."/>
            <person name="Hartog M."/>
            <person name="Hontelez J."/>
            <person name="Verver J."/>
            <person name="Yang W.-C."/>
            <person name="Schijlen E."/>
            <person name="Repin R."/>
            <person name="Schilthuizen M."/>
            <person name="Schranz E."/>
            <person name="Heidstra R."/>
            <person name="Miyata K."/>
            <person name="Fedorova E."/>
            <person name="Kohlen W."/>
            <person name="Bisseling T."/>
            <person name="Smit S."/>
            <person name="Geurts R."/>
        </authorList>
    </citation>
    <scope>NUCLEOTIDE SEQUENCE [LARGE SCALE GENOMIC DNA]</scope>
    <source>
        <strain evidence="4">cv. WU1-14</strain>
    </source>
</reference>
<evidence type="ECO:0000256" key="2">
    <source>
        <dbReference type="SAM" id="MobiDB-lite"/>
    </source>
</evidence>
<feature type="compositionally biased region" description="Polar residues" evidence="2">
    <location>
        <begin position="292"/>
        <end position="305"/>
    </location>
</feature>
<evidence type="ECO:0000313" key="3">
    <source>
        <dbReference type="EMBL" id="PON47191.1"/>
    </source>
</evidence>
<organism evidence="3 4">
    <name type="scientific">Parasponia andersonii</name>
    <name type="common">Sponia andersonii</name>
    <dbReference type="NCBI Taxonomy" id="3476"/>
    <lineage>
        <taxon>Eukaryota</taxon>
        <taxon>Viridiplantae</taxon>
        <taxon>Streptophyta</taxon>
        <taxon>Embryophyta</taxon>
        <taxon>Tracheophyta</taxon>
        <taxon>Spermatophyta</taxon>
        <taxon>Magnoliopsida</taxon>
        <taxon>eudicotyledons</taxon>
        <taxon>Gunneridae</taxon>
        <taxon>Pentapetalae</taxon>
        <taxon>rosids</taxon>
        <taxon>fabids</taxon>
        <taxon>Rosales</taxon>
        <taxon>Cannabaceae</taxon>
        <taxon>Parasponia</taxon>
    </lineage>
</organism>
<feature type="coiled-coil region" evidence="1">
    <location>
        <begin position="507"/>
        <end position="554"/>
    </location>
</feature>
<feature type="compositionally biased region" description="Basic and acidic residues" evidence="2">
    <location>
        <begin position="327"/>
        <end position="339"/>
    </location>
</feature>
<comment type="caution">
    <text evidence="3">The sequence shown here is derived from an EMBL/GenBank/DDBJ whole genome shotgun (WGS) entry which is preliminary data.</text>
</comment>
<dbReference type="InterPro" id="IPR044696">
    <property type="entry name" value="WIP1/2/3"/>
</dbReference>
<dbReference type="Proteomes" id="UP000237105">
    <property type="component" value="Unassembled WGS sequence"/>
</dbReference>
<evidence type="ECO:0000256" key="1">
    <source>
        <dbReference type="SAM" id="Coils"/>
    </source>
</evidence>
<dbReference type="PANTHER" id="PTHR34562">
    <property type="entry name" value="WPP DOMAIN-INTERACTING PROTEIN 2"/>
    <property type="match status" value="1"/>
</dbReference>
<dbReference type="EMBL" id="JXTB01000298">
    <property type="protein sequence ID" value="PON47191.1"/>
    <property type="molecule type" value="Genomic_DNA"/>
</dbReference>
<feature type="compositionally biased region" description="Polar residues" evidence="2">
    <location>
        <begin position="58"/>
        <end position="81"/>
    </location>
</feature>
<feature type="region of interest" description="Disordered" evidence="2">
    <location>
        <begin position="168"/>
        <end position="191"/>
    </location>
</feature>
<feature type="region of interest" description="Disordered" evidence="2">
    <location>
        <begin position="1"/>
        <end position="88"/>
    </location>
</feature>